<protein>
    <recommendedName>
        <fullName evidence="1">N-acetyltransferase domain-containing protein</fullName>
    </recommendedName>
</protein>
<evidence type="ECO:0000313" key="2">
    <source>
        <dbReference type="EMBL" id="KKN12862.1"/>
    </source>
</evidence>
<dbReference type="Pfam" id="PF13302">
    <property type="entry name" value="Acetyltransf_3"/>
    <property type="match status" value="1"/>
</dbReference>
<comment type="caution">
    <text evidence="2">The sequence shown here is derived from an EMBL/GenBank/DDBJ whole genome shotgun (WGS) entry which is preliminary data.</text>
</comment>
<dbReference type="PANTHER" id="PTHR43441:SF11">
    <property type="entry name" value="RIBOSOMAL-PROTEIN-SERINE ACETYLTRANSFERASE"/>
    <property type="match status" value="1"/>
</dbReference>
<dbReference type="GO" id="GO:1990189">
    <property type="term" value="F:protein N-terminal-serine acetyltransferase activity"/>
    <property type="evidence" value="ECO:0007669"/>
    <property type="project" value="TreeGrafter"/>
</dbReference>
<dbReference type="EMBL" id="LAZR01003984">
    <property type="protein sequence ID" value="KKN12862.1"/>
    <property type="molecule type" value="Genomic_DNA"/>
</dbReference>
<dbReference type="PANTHER" id="PTHR43441">
    <property type="entry name" value="RIBOSOMAL-PROTEIN-SERINE ACETYLTRANSFERASE"/>
    <property type="match status" value="1"/>
</dbReference>
<feature type="domain" description="N-acetyltransferase" evidence="1">
    <location>
        <begin position="9"/>
        <end position="165"/>
    </location>
</feature>
<gene>
    <name evidence="2" type="ORF">LCGC14_1012190</name>
</gene>
<organism evidence="2">
    <name type="scientific">marine sediment metagenome</name>
    <dbReference type="NCBI Taxonomy" id="412755"/>
    <lineage>
        <taxon>unclassified sequences</taxon>
        <taxon>metagenomes</taxon>
        <taxon>ecological metagenomes</taxon>
    </lineage>
</organism>
<evidence type="ECO:0000259" key="1">
    <source>
        <dbReference type="PROSITE" id="PS51186"/>
    </source>
</evidence>
<dbReference type="PROSITE" id="PS51186">
    <property type="entry name" value="GNAT"/>
    <property type="match status" value="1"/>
</dbReference>
<proteinExistence type="predicted"/>
<dbReference type="InterPro" id="IPR016181">
    <property type="entry name" value="Acyl_CoA_acyltransferase"/>
</dbReference>
<accession>A0A0F9NLE0</accession>
<dbReference type="Gene3D" id="3.40.630.30">
    <property type="match status" value="1"/>
</dbReference>
<reference evidence="2" key="1">
    <citation type="journal article" date="2015" name="Nature">
        <title>Complex archaea that bridge the gap between prokaryotes and eukaryotes.</title>
        <authorList>
            <person name="Spang A."/>
            <person name="Saw J.H."/>
            <person name="Jorgensen S.L."/>
            <person name="Zaremba-Niedzwiedzka K."/>
            <person name="Martijn J."/>
            <person name="Lind A.E."/>
            <person name="van Eijk R."/>
            <person name="Schleper C."/>
            <person name="Guy L."/>
            <person name="Ettema T.J."/>
        </authorList>
    </citation>
    <scope>NUCLEOTIDE SEQUENCE</scope>
</reference>
<dbReference type="InterPro" id="IPR051908">
    <property type="entry name" value="Ribosomal_N-acetyltransferase"/>
</dbReference>
<dbReference type="GO" id="GO:0008999">
    <property type="term" value="F:protein-N-terminal-alanine acetyltransferase activity"/>
    <property type="evidence" value="ECO:0007669"/>
    <property type="project" value="TreeGrafter"/>
</dbReference>
<dbReference type="InterPro" id="IPR000182">
    <property type="entry name" value="GNAT_dom"/>
</dbReference>
<dbReference type="SUPFAM" id="SSF55729">
    <property type="entry name" value="Acyl-CoA N-acyltransferases (Nat)"/>
    <property type="match status" value="1"/>
</dbReference>
<dbReference type="AlphaFoldDB" id="A0A0F9NLE0"/>
<name>A0A0F9NLE0_9ZZZZ</name>
<dbReference type="GO" id="GO:0005737">
    <property type="term" value="C:cytoplasm"/>
    <property type="evidence" value="ECO:0007669"/>
    <property type="project" value="TreeGrafter"/>
</dbReference>
<sequence length="177" mass="19753">MAVISSERLHLRELAVDDVGDTYVGWLNDPQVARFLETRWREQTEASVRAFVAAVNARSDEFLYGIFLNENRRHIGNIKVGPIRAHHGVADVSLLIGERDCWGKGFAAEAIAAVSRHAFAHLGVRKLAAGMYAPNEGSRRAFLKLGYKEEGRRRLHYMLDGEPCDLIELGALPEDLA</sequence>